<evidence type="ECO:0000313" key="17">
    <source>
        <dbReference type="EMBL" id="QVX31311.1"/>
    </source>
</evidence>
<dbReference type="Pfam" id="PF22117">
    <property type="entry name" value="Fer4_Nqo3"/>
    <property type="match status" value="1"/>
</dbReference>
<dbReference type="Pfam" id="PF10588">
    <property type="entry name" value="NADH-G_4Fe-4S_3"/>
    <property type="match status" value="1"/>
</dbReference>
<evidence type="ECO:0000259" key="16">
    <source>
        <dbReference type="PROSITE" id="PS51839"/>
    </source>
</evidence>
<evidence type="ECO:0000256" key="8">
    <source>
        <dbReference type="ARBA" id="ARBA00023004"/>
    </source>
</evidence>
<dbReference type="CDD" id="cd00207">
    <property type="entry name" value="fer2"/>
    <property type="match status" value="1"/>
</dbReference>
<keyword evidence="4" id="KW-0004">4Fe-4S</keyword>
<dbReference type="AlphaFoldDB" id="A0A8E7IV48"/>
<dbReference type="FunFam" id="3.30.70.20:FF:000002">
    <property type="entry name" value="NADH-ubiquinone oxidoreductase 75 kDa subunit"/>
    <property type="match status" value="1"/>
</dbReference>
<keyword evidence="9" id="KW-0411">Iron-sulfur</keyword>
<evidence type="ECO:0000256" key="14">
    <source>
        <dbReference type="ARBA" id="ARBA00065822"/>
    </source>
</evidence>
<dbReference type="Pfam" id="PF22151">
    <property type="entry name" value="Fer4_NDSU1"/>
    <property type="match status" value="1"/>
</dbReference>
<dbReference type="GO" id="GO:0016491">
    <property type="term" value="F:oxidoreductase activity"/>
    <property type="evidence" value="ECO:0007669"/>
    <property type="project" value="InterPro"/>
</dbReference>
<dbReference type="SMART" id="SM00929">
    <property type="entry name" value="NADH-G_4Fe-4S_3"/>
    <property type="match status" value="1"/>
</dbReference>
<dbReference type="PROSITE" id="PS00643">
    <property type="entry name" value="COMPLEX1_75K_3"/>
    <property type="match status" value="1"/>
</dbReference>
<comment type="cofactor">
    <cofactor evidence="13">
        <name>[2Fe-2S] cluster</name>
        <dbReference type="ChEBI" id="CHEBI:190135"/>
    </cofactor>
</comment>
<dbReference type="InterPro" id="IPR006963">
    <property type="entry name" value="Mopterin_OxRdtase_4Fe-4S_dom"/>
</dbReference>
<keyword evidence="6" id="KW-0479">Metal-binding</keyword>
<dbReference type="InterPro" id="IPR050123">
    <property type="entry name" value="Prok_molybdopt-oxidoreductase"/>
</dbReference>
<evidence type="ECO:0000256" key="12">
    <source>
        <dbReference type="ARBA" id="ARBA00031750"/>
    </source>
</evidence>
<evidence type="ECO:0000256" key="11">
    <source>
        <dbReference type="ARBA" id="ARBA00023136"/>
    </source>
</evidence>
<proteinExistence type="inferred from homology"/>
<dbReference type="PANTHER" id="PTHR43105:SF13">
    <property type="entry name" value="NADH-UBIQUINONE OXIDOREDUCTASE 75 KDA SUBUNIT, MITOCHONDRIAL"/>
    <property type="match status" value="1"/>
</dbReference>
<dbReference type="InterPro" id="IPR054351">
    <property type="entry name" value="NADH_UbQ_OxRdtase_ferredoxin"/>
</dbReference>
<dbReference type="PROSITE" id="PS00642">
    <property type="entry name" value="COMPLEX1_75K_2"/>
    <property type="match status" value="1"/>
</dbReference>
<evidence type="ECO:0000256" key="7">
    <source>
        <dbReference type="ARBA" id="ARBA00022967"/>
    </source>
</evidence>
<organism evidence="17">
    <name type="scientific">Attheya longicornis</name>
    <dbReference type="NCBI Taxonomy" id="451786"/>
    <lineage>
        <taxon>Eukaryota</taxon>
        <taxon>Sar</taxon>
        <taxon>Stramenopiles</taxon>
        <taxon>Ochrophyta</taxon>
        <taxon>Bacillariophyta</taxon>
        <taxon>Coscinodiscophyceae</taxon>
        <taxon>Chaetocerotophycidae</taxon>
        <taxon>Chaetocerotales</taxon>
        <taxon>Attheyaceae</taxon>
        <taxon>Attheya</taxon>
    </lineage>
</organism>
<dbReference type="InterPro" id="IPR000283">
    <property type="entry name" value="NADH_UbQ_OxRdtase_75kDa_su_CS"/>
</dbReference>
<evidence type="ECO:0000256" key="4">
    <source>
        <dbReference type="ARBA" id="ARBA00022485"/>
    </source>
</evidence>
<dbReference type="PANTHER" id="PTHR43105">
    <property type="entry name" value="RESPIRATORY NITRATE REDUCTASE"/>
    <property type="match status" value="1"/>
</dbReference>
<evidence type="ECO:0000256" key="3">
    <source>
        <dbReference type="ARBA" id="ARBA00005404"/>
    </source>
</evidence>
<dbReference type="PROSITE" id="PS51669">
    <property type="entry name" value="4FE4S_MOW_BIS_MGD"/>
    <property type="match status" value="1"/>
</dbReference>
<dbReference type="Pfam" id="PF00384">
    <property type="entry name" value="Molybdopterin"/>
    <property type="match status" value="1"/>
</dbReference>
<evidence type="ECO:0000256" key="10">
    <source>
        <dbReference type="ARBA" id="ARBA00023027"/>
    </source>
</evidence>
<dbReference type="GO" id="GO:0051539">
    <property type="term" value="F:4 iron, 4 sulfur cluster binding"/>
    <property type="evidence" value="ECO:0007669"/>
    <property type="project" value="UniProtKB-KW"/>
</dbReference>
<dbReference type="GO" id="GO:0008137">
    <property type="term" value="F:NADH dehydrogenase (ubiquinone) activity"/>
    <property type="evidence" value="ECO:0007669"/>
    <property type="project" value="InterPro"/>
</dbReference>
<reference evidence="17" key="1">
    <citation type="submission" date="2021-03" db="EMBL/GenBank/DDBJ databases">
        <authorList>
            <person name="Liang C."/>
        </authorList>
    </citation>
    <scope>NUCLEOTIDE SEQUENCE</scope>
</reference>
<feature type="domain" description="4Fe-4S Mo/W bis-MGD-type" evidence="15">
    <location>
        <begin position="231"/>
        <end position="288"/>
    </location>
</feature>
<evidence type="ECO:0000256" key="6">
    <source>
        <dbReference type="ARBA" id="ARBA00022723"/>
    </source>
</evidence>
<keyword evidence="5" id="KW-0001">2Fe-2S</keyword>
<evidence type="ECO:0000256" key="2">
    <source>
        <dbReference type="ARBA" id="ARBA00004370"/>
    </source>
</evidence>
<dbReference type="EMBL" id="MW729336">
    <property type="protein sequence ID" value="QVX31311.1"/>
    <property type="molecule type" value="Genomic_DNA"/>
</dbReference>
<keyword evidence="11" id="KW-0472">Membrane</keyword>
<dbReference type="GO" id="GO:0046872">
    <property type="term" value="F:metal ion binding"/>
    <property type="evidence" value="ECO:0007669"/>
    <property type="project" value="UniProtKB-KW"/>
</dbReference>
<keyword evidence="7" id="KW-1278">Translocase</keyword>
<evidence type="ECO:0000256" key="9">
    <source>
        <dbReference type="ARBA" id="ARBA00023014"/>
    </source>
</evidence>
<dbReference type="InterPro" id="IPR019574">
    <property type="entry name" value="NADH_UbQ_OxRdtase_Gsu_4Fe4S-bd"/>
</dbReference>
<dbReference type="PROSITE" id="PS51839">
    <property type="entry name" value="4FE4S_HC3"/>
    <property type="match status" value="1"/>
</dbReference>
<comment type="cofactor">
    <cofactor evidence="1">
        <name>[4Fe-4S] cluster</name>
        <dbReference type="ChEBI" id="CHEBI:49883"/>
    </cofactor>
</comment>
<dbReference type="FunFam" id="3.10.20.740:FF:000004">
    <property type="entry name" value="NADH-quinone oxidoreductase"/>
    <property type="match status" value="1"/>
</dbReference>
<dbReference type="GO" id="GO:0042773">
    <property type="term" value="P:ATP synthesis coupled electron transport"/>
    <property type="evidence" value="ECO:0007669"/>
    <property type="project" value="InterPro"/>
</dbReference>
<keyword evidence="17" id="KW-0496">Mitochondrion</keyword>
<sequence>MKSVFYVDGKKYNYNLEFENLKINNNRINSSLLEYLRYLNISIPHYCYSDGLSIAGNCRMCLIEIKNAPKPIVSCSVSAKSCLNNSEIFTNSPLVKKARENIMEFLLLNHPLDCPICDQGGECDLQDQSFVFGVTQKRFFNFKKIVTNKNIGPIIKTVMTRCIHCTRCVRFANEVAGVEDLGMFGRGMNSEIGTYVNKFFNSELSGNVIDLCPVGALTSKQYPFVNRSWELKTLNSIDYSDGFGLDIQVQLKNNKILKILPGYNTESYTSNWISDKTRFSFDGMFSPNRIFHTSTLDGTTKTQIPLPWKTLFKELTCFLYFQDHLNRHLLKIDYLIILFNNNINLESINLLILLAKRFSFLKLRKSENIDFNNDLESNFMLNVSTQKINLSKSSLCLLTGINTRYESSPLNLRLRQRYLKGNFEILSFSSLVDLTFPKTYIGSDVKTLKSITEGNNIFCQKLATTTNPVLILNSEIFKRNDRFWLNDFYVGGKDFYSKHSSTMITCSKTFRLAKTNFY</sequence>
<evidence type="ECO:0000256" key="1">
    <source>
        <dbReference type="ARBA" id="ARBA00001966"/>
    </source>
</evidence>
<feature type="domain" description="4Fe-4S His(Cys)3-ligated-type" evidence="16">
    <location>
        <begin position="94"/>
        <end position="133"/>
    </location>
</feature>
<keyword evidence="10" id="KW-0520">NAD</keyword>
<comment type="subcellular location">
    <subcellularLocation>
        <location evidence="2">Membrane</location>
    </subcellularLocation>
</comment>
<protein>
    <recommendedName>
        <fullName evidence="12">Complex I-75kD</fullName>
    </recommendedName>
</protein>
<evidence type="ECO:0000256" key="5">
    <source>
        <dbReference type="ARBA" id="ARBA00022714"/>
    </source>
</evidence>
<keyword evidence="8" id="KW-0408">Iron</keyword>
<name>A0A8E7IV48_9STRA</name>
<comment type="subunit">
    <text evidence="14">Complex I is composed of about 45 different subunits.</text>
</comment>
<gene>
    <name evidence="17" type="primary">nad11</name>
</gene>
<dbReference type="InterPro" id="IPR006656">
    <property type="entry name" value="Mopterin_OxRdtase"/>
</dbReference>
<dbReference type="InterPro" id="IPR001041">
    <property type="entry name" value="2Fe-2S_ferredoxin-type"/>
</dbReference>
<evidence type="ECO:0000256" key="13">
    <source>
        <dbReference type="ARBA" id="ARBA00034078"/>
    </source>
</evidence>
<dbReference type="GO" id="GO:0016020">
    <property type="term" value="C:membrane"/>
    <property type="evidence" value="ECO:0007669"/>
    <property type="project" value="UniProtKB-SubCell"/>
</dbReference>
<evidence type="ECO:0000259" key="15">
    <source>
        <dbReference type="PROSITE" id="PS51669"/>
    </source>
</evidence>
<geneLocation type="mitochondrion" evidence="17"/>
<comment type="similarity">
    <text evidence="3">Belongs to the complex I 75 kDa subunit family.</text>
</comment>
<dbReference type="GO" id="GO:0051537">
    <property type="term" value="F:2 iron, 2 sulfur cluster binding"/>
    <property type="evidence" value="ECO:0007669"/>
    <property type="project" value="UniProtKB-KW"/>
</dbReference>
<accession>A0A8E7IV48</accession>
<dbReference type="PROSITE" id="PS00641">
    <property type="entry name" value="COMPLEX1_75K_1"/>
    <property type="match status" value="1"/>
</dbReference>